<dbReference type="SUPFAM" id="SSF57850">
    <property type="entry name" value="RING/U-box"/>
    <property type="match status" value="1"/>
</dbReference>
<feature type="chain" id="PRO_5021445531" description="RING-type domain-containing protein" evidence="5">
    <location>
        <begin position="25"/>
        <end position="288"/>
    </location>
</feature>
<proteinExistence type="predicted"/>
<dbReference type="InterPro" id="IPR001841">
    <property type="entry name" value="Znf_RING"/>
</dbReference>
<keyword evidence="3" id="KW-0862">Zinc</keyword>
<evidence type="ECO:0000256" key="3">
    <source>
        <dbReference type="ARBA" id="ARBA00022833"/>
    </source>
</evidence>
<organism evidence="7 8">
    <name type="scientific">Synchytrium endobioticum</name>
    <dbReference type="NCBI Taxonomy" id="286115"/>
    <lineage>
        <taxon>Eukaryota</taxon>
        <taxon>Fungi</taxon>
        <taxon>Fungi incertae sedis</taxon>
        <taxon>Chytridiomycota</taxon>
        <taxon>Chytridiomycota incertae sedis</taxon>
        <taxon>Chytridiomycetes</taxon>
        <taxon>Synchytriales</taxon>
        <taxon>Synchytriaceae</taxon>
        <taxon>Synchytrium</taxon>
    </lineage>
</organism>
<dbReference type="InterPro" id="IPR051834">
    <property type="entry name" value="RING_finger_E3_ligase"/>
</dbReference>
<dbReference type="PROSITE" id="PS50089">
    <property type="entry name" value="ZF_RING_2"/>
    <property type="match status" value="1"/>
</dbReference>
<evidence type="ECO:0000313" key="7">
    <source>
        <dbReference type="EMBL" id="TPX44333.1"/>
    </source>
</evidence>
<evidence type="ECO:0000256" key="1">
    <source>
        <dbReference type="ARBA" id="ARBA00022723"/>
    </source>
</evidence>
<dbReference type="InterPro" id="IPR013083">
    <property type="entry name" value="Znf_RING/FYVE/PHD"/>
</dbReference>
<evidence type="ECO:0000313" key="8">
    <source>
        <dbReference type="Proteomes" id="UP000320475"/>
    </source>
</evidence>
<dbReference type="VEuPathDB" id="FungiDB:SeMB42_g05436"/>
<protein>
    <recommendedName>
        <fullName evidence="6">RING-type domain-containing protein</fullName>
    </recommendedName>
</protein>
<dbReference type="CDD" id="cd16448">
    <property type="entry name" value="RING-H2"/>
    <property type="match status" value="1"/>
</dbReference>
<dbReference type="PANTHER" id="PTHR45931">
    <property type="entry name" value="SI:CH211-59O9.10"/>
    <property type="match status" value="1"/>
</dbReference>
<dbReference type="AlphaFoldDB" id="A0A507CYT4"/>
<evidence type="ECO:0000256" key="4">
    <source>
        <dbReference type="PROSITE-ProRule" id="PRU00175"/>
    </source>
</evidence>
<dbReference type="GO" id="GO:0008270">
    <property type="term" value="F:zinc ion binding"/>
    <property type="evidence" value="ECO:0007669"/>
    <property type="project" value="UniProtKB-KW"/>
</dbReference>
<dbReference type="SMART" id="SM00184">
    <property type="entry name" value="RING"/>
    <property type="match status" value="1"/>
</dbReference>
<feature type="domain" description="RING-type" evidence="6">
    <location>
        <begin position="243"/>
        <end position="284"/>
    </location>
</feature>
<keyword evidence="2 4" id="KW-0863">Zinc-finger</keyword>
<dbReference type="PANTHER" id="PTHR45931:SF3">
    <property type="entry name" value="RING ZINC FINGER-CONTAINING PROTEIN"/>
    <property type="match status" value="1"/>
</dbReference>
<name>A0A507CYT4_9FUNG</name>
<dbReference type="GO" id="GO:0005634">
    <property type="term" value="C:nucleus"/>
    <property type="evidence" value="ECO:0007669"/>
    <property type="project" value="TreeGrafter"/>
</dbReference>
<evidence type="ECO:0000256" key="2">
    <source>
        <dbReference type="ARBA" id="ARBA00022771"/>
    </source>
</evidence>
<comment type="caution">
    <text evidence="7">The sequence shown here is derived from an EMBL/GenBank/DDBJ whole genome shotgun (WGS) entry which is preliminary data.</text>
</comment>
<feature type="signal peptide" evidence="5">
    <location>
        <begin position="1"/>
        <end position="24"/>
    </location>
</feature>
<evidence type="ECO:0000259" key="6">
    <source>
        <dbReference type="PROSITE" id="PS50089"/>
    </source>
</evidence>
<dbReference type="Gene3D" id="3.30.40.10">
    <property type="entry name" value="Zinc/RING finger domain, C3HC4 (zinc finger)"/>
    <property type="match status" value="1"/>
</dbReference>
<gene>
    <name evidence="7" type="ORF">SeLEV6574_g04553</name>
</gene>
<dbReference type="Proteomes" id="UP000320475">
    <property type="component" value="Unassembled WGS sequence"/>
</dbReference>
<sequence length="288" mass="32800">MPTFKVFNFVVLSIMIARLHQASAGGGCIPTGAIQAHANDPYTPPEIMNSPGNRHSHIEQGASVHHHPANQLRQAFPRGVDTPSSSMTPGTSTADQFEEELANEMSFLLVQFNDLSNSPGDQTKSCAKMRFLSRTTALLKRMESDPSWEYLFNADIAQLQTILQMLFKVMERRQSVLREMKDSEIVELRTELGNLDMLRRQNPERGSEVRRDFIIERLLKLLPVRRHQATDGASVEDGETSECPICIQEFRVDDEMVRTRCNHDFHQACFRKWVFRDSTCPLCRGDTF</sequence>
<dbReference type="GO" id="GO:0006511">
    <property type="term" value="P:ubiquitin-dependent protein catabolic process"/>
    <property type="evidence" value="ECO:0007669"/>
    <property type="project" value="TreeGrafter"/>
</dbReference>
<keyword evidence="1" id="KW-0479">Metal-binding</keyword>
<keyword evidence="5" id="KW-0732">Signal</keyword>
<reference evidence="7 8" key="1">
    <citation type="journal article" date="2019" name="Sci. Rep.">
        <title>Comparative genomics of chytrid fungi reveal insights into the obligate biotrophic and pathogenic lifestyle of Synchytrium endobioticum.</title>
        <authorList>
            <person name="van de Vossenberg B.T.L.H."/>
            <person name="Warris S."/>
            <person name="Nguyen H.D.T."/>
            <person name="van Gent-Pelzer M.P.E."/>
            <person name="Joly D.L."/>
            <person name="van de Geest H.C."/>
            <person name="Bonants P.J.M."/>
            <person name="Smith D.S."/>
            <person name="Levesque C.A."/>
            <person name="van der Lee T.A.J."/>
        </authorList>
    </citation>
    <scope>NUCLEOTIDE SEQUENCE [LARGE SCALE GENOMIC DNA]</scope>
    <source>
        <strain evidence="7 8">LEV6574</strain>
    </source>
</reference>
<accession>A0A507CYT4</accession>
<dbReference type="GO" id="GO:0061630">
    <property type="term" value="F:ubiquitin protein ligase activity"/>
    <property type="evidence" value="ECO:0007669"/>
    <property type="project" value="TreeGrafter"/>
</dbReference>
<dbReference type="OrthoDB" id="8062037at2759"/>
<dbReference type="Pfam" id="PF13639">
    <property type="entry name" value="zf-RING_2"/>
    <property type="match status" value="1"/>
</dbReference>
<dbReference type="EMBL" id="QEAM01000186">
    <property type="protein sequence ID" value="TPX44333.1"/>
    <property type="molecule type" value="Genomic_DNA"/>
</dbReference>
<evidence type="ECO:0000256" key="5">
    <source>
        <dbReference type="SAM" id="SignalP"/>
    </source>
</evidence>